<keyword evidence="4 7" id="KW-0378">Hydrolase</keyword>
<evidence type="ECO:0000256" key="6">
    <source>
        <dbReference type="PIRSR" id="PIRSR601461-2"/>
    </source>
</evidence>
<gene>
    <name evidence="11" type="ORF">SPIL2461_LOCUS14640</name>
</gene>
<feature type="active site" evidence="5">
    <location>
        <position position="115"/>
    </location>
</feature>
<dbReference type="AlphaFoldDB" id="A0A812TVI6"/>
<dbReference type="InterPro" id="IPR001461">
    <property type="entry name" value="Aspartic_peptidase_A1"/>
</dbReference>
<dbReference type="PANTHER" id="PTHR47966">
    <property type="entry name" value="BETA-SITE APP-CLEAVING ENZYME, ISOFORM A-RELATED"/>
    <property type="match status" value="1"/>
</dbReference>
<evidence type="ECO:0000313" key="11">
    <source>
        <dbReference type="EMBL" id="CAE7551047.1"/>
    </source>
</evidence>
<feature type="region of interest" description="Disordered" evidence="8">
    <location>
        <begin position="60"/>
        <end position="92"/>
    </location>
</feature>
<dbReference type="Proteomes" id="UP000649617">
    <property type="component" value="Unassembled WGS sequence"/>
</dbReference>
<sequence length="425" mass="46156">MGLAASRQGLHVLACGVACLLAAEAITPGPHSAGPQDVQLNVGQAQGSVSYSVPLKRRRRQAVSFTEQGSLRSSTRLRKRAPQREQSHSSASQASEYYGILQLGTPPQEFEVVFDTGSGNLIIPSTACGSDACKIHRRFNSSASRTAVDVAFAEKPDDQVKPNGDRDVVTITFGTGEISGVFMKDHICLGDICTHGNFISVTEETEQPFSLVPFDGIFGLGLPQMSQAPHFNVLDCMIRDKVLKKNLFSVFLAADDRDESEISFGELKAERMADQLFWVPVSNPGYWQVEMEDVAIGDKLQGLCSGKCQAAVDTGTSLLAGPSDVVRTLTQRLGVKEDCSNFNELPELGFVMGGHTLKLTPEDYVDRDGRTCSLSLMTMDVPPPKGPLFIFGDPLLRKYYTVYDRENLQVGFAVAAQPRPSDVKA</sequence>
<reference evidence="11" key="1">
    <citation type="submission" date="2021-02" db="EMBL/GenBank/DDBJ databases">
        <authorList>
            <person name="Dougan E. K."/>
            <person name="Rhodes N."/>
            <person name="Thang M."/>
            <person name="Chan C."/>
        </authorList>
    </citation>
    <scope>NUCLEOTIDE SEQUENCE</scope>
</reference>
<evidence type="ECO:0000256" key="2">
    <source>
        <dbReference type="ARBA" id="ARBA00022670"/>
    </source>
</evidence>
<protein>
    <recommendedName>
        <fullName evidence="10">Peptidase A1 domain-containing protein</fullName>
    </recommendedName>
</protein>
<dbReference type="InterPro" id="IPR033121">
    <property type="entry name" value="PEPTIDASE_A1"/>
</dbReference>
<keyword evidence="2 7" id="KW-0645">Protease</keyword>
<dbReference type="GO" id="GO:0016485">
    <property type="term" value="P:protein processing"/>
    <property type="evidence" value="ECO:0007669"/>
    <property type="project" value="UniProtKB-ARBA"/>
</dbReference>
<keyword evidence="6" id="KW-1015">Disulfide bond</keyword>
<proteinExistence type="inferred from homology"/>
<evidence type="ECO:0000256" key="8">
    <source>
        <dbReference type="SAM" id="MobiDB-lite"/>
    </source>
</evidence>
<evidence type="ECO:0000256" key="4">
    <source>
        <dbReference type="ARBA" id="ARBA00022801"/>
    </source>
</evidence>
<feature type="signal peptide" evidence="9">
    <location>
        <begin position="1"/>
        <end position="25"/>
    </location>
</feature>
<dbReference type="PROSITE" id="PS00141">
    <property type="entry name" value="ASP_PROTEASE"/>
    <property type="match status" value="1"/>
</dbReference>
<name>A0A812TVI6_SYMPI</name>
<evidence type="ECO:0000259" key="10">
    <source>
        <dbReference type="PROSITE" id="PS51767"/>
    </source>
</evidence>
<dbReference type="PROSITE" id="PS51767">
    <property type="entry name" value="PEPTIDASE_A1"/>
    <property type="match status" value="1"/>
</dbReference>
<accession>A0A812TVI6</accession>
<feature type="chain" id="PRO_5032583389" description="Peptidase A1 domain-containing protein" evidence="9">
    <location>
        <begin position="26"/>
        <end position="425"/>
    </location>
</feature>
<evidence type="ECO:0000256" key="9">
    <source>
        <dbReference type="SAM" id="SignalP"/>
    </source>
</evidence>
<evidence type="ECO:0000256" key="3">
    <source>
        <dbReference type="ARBA" id="ARBA00022750"/>
    </source>
</evidence>
<dbReference type="InterPro" id="IPR021109">
    <property type="entry name" value="Peptidase_aspartic_dom_sf"/>
</dbReference>
<dbReference type="GO" id="GO:0004190">
    <property type="term" value="F:aspartic-type endopeptidase activity"/>
    <property type="evidence" value="ECO:0007669"/>
    <property type="project" value="UniProtKB-KW"/>
</dbReference>
<keyword evidence="3 7" id="KW-0064">Aspartyl protease</keyword>
<feature type="disulfide bond" evidence="6">
    <location>
        <begin position="128"/>
        <end position="133"/>
    </location>
</feature>
<feature type="disulfide bond" evidence="6">
    <location>
        <begin position="339"/>
        <end position="372"/>
    </location>
</feature>
<evidence type="ECO:0000256" key="7">
    <source>
        <dbReference type="RuleBase" id="RU000454"/>
    </source>
</evidence>
<comment type="similarity">
    <text evidence="1 7">Belongs to the peptidase A1 family.</text>
</comment>
<feature type="domain" description="Peptidase A1" evidence="10">
    <location>
        <begin position="97"/>
        <end position="413"/>
    </location>
</feature>
<feature type="active site" evidence="5">
    <location>
        <position position="313"/>
    </location>
</feature>
<dbReference type="Gene3D" id="2.40.70.10">
    <property type="entry name" value="Acid Proteases"/>
    <property type="match status" value="2"/>
</dbReference>
<evidence type="ECO:0000256" key="1">
    <source>
        <dbReference type="ARBA" id="ARBA00007447"/>
    </source>
</evidence>
<dbReference type="FunFam" id="2.40.70.10:FF:000115">
    <property type="entry name" value="Lysosomal aspartic protease"/>
    <property type="match status" value="1"/>
</dbReference>
<evidence type="ECO:0000256" key="5">
    <source>
        <dbReference type="PIRSR" id="PIRSR601461-1"/>
    </source>
</evidence>
<comment type="caution">
    <text evidence="11">The sequence shown here is derived from an EMBL/GenBank/DDBJ whole genome shotgun (WGS) entry which is preliminary data.</text>
</comment>
<dbReference type="OrthoDB" id="771136at2759"/>
<dbReference type="SUPFAM" id="SSF50630">
    <property type="entry name" value="Acid proteases"/>
    <property type="match status" value="1"/>
</dbReference>
<keyword evidence="12" id="KW-1185">Reference proteome</keyword>
<organism evidence="11 12">
    <name type="scientific">Symbiodinium pilosum</name>
    <name type="common">Dinoflagellate</name>
    <dbReference type="NCBI Taxonomy" id="2952"/>
    <lineage>
        <taxon>Eukaryota</taxon>
        <taxon>Sar</taxon>
        <taxon>Alveolata</taxon>
        <taxon>Dinophyceae</taxon>
        <taxon>Suessiales</taxon>
        <taxon>Symbiodiniaceae</taxon>
        <taxon>Symbiodinium</taxon>
    </lineage>
</organism>
<keyword evidence="9" id="KW-0732">Signal</keyword>
<evidence type="ECO:0000313" key="12">
    <source>
        <dbReference type="Proteomes" id="UP000649617"/>
    </source>
</evidence>
<dbReference type="Pfam" id="PF00026">
    <property type="entry name" value="Asp"/>
    <property type="match status" value="1"/>
</dbReference>
<feature type="compositionally biased region" description="Polar residues" evidence="8">
    <location>
        <begin position="63"/>
        <end position="74"/>
    </location>
</feature>
<dbReference type="EMBL" id="CAJNIZ010034224">
    <property type="protein sequence ID" value="CAE7551047.1"/>
    <property type="molecule type" value="Genomic_DNA"/>
</dbReference>
<dbReference type="PANTHER" id="PTHR47966:SF51">
    <property type="entry name" value="BETA-SITE APP-CLEAVING ENZYME, ISOFORM A-RELATED"/>
    <property type="match status" value="1"/>
</dbReference>
<dbReference type="PRINTS" id="PR00792">
    <property type="entry name" value="PEPSIN"/>
</dbReference>
<dbReference type="InterPro" id="IPR001969">
    <property type="entry name" value="Aspartic_peptidase_AS"/>
</dbReference>